<reference evidence="1" key="1">
    <citation type="submission" date="2020-02" db="EMBL/GenBank/DDBJ databases">
        <authorList>
            <person name="Meier V. D."/>
        </authorList>
    </citation>
    <scope>NUCLEOTIDE SEQUENCE</scope>
    <source>
        <strain evidence="1">AVDCRST_MAG93</strain>
    </source>
</reference>
<gene>
    <name evidence="1" type="ORF">AVDCRST_MAG93-612</name>
</gene>
<sequence length="64" mass="7089">MKCDRLVAHFGRIARRFGDRRVVFVTGDAVEARTLVLGAARTVLTLVTPAVGTDRKNARRGKHE</sequence>
<organism evidence="1">
    <name type="scientific">uncultured Chloroflexia bacterium</name>
    <dbReference type="NCBI Taxonomy" id="1672391"/>
    <lineage>
        <taxon>Bacteria</taxon>
        <taxon>Bacillati</taxon>
        <taxon>Chloroflexota</taxon>
        <taxon>Chloroflexia</taxon>
        <taxon>environmental samples</taxon>
    </lineage>
</organism>
<dbReference type="AlphaFoldDB" id="A0A6J4HJ78"/>
<accession>A0A6J4HJ78</accession>
<name>A0A6J4HJ78_9CHLR</name>
<dbReference type="EMBL" id="CADCTR010000198">
    <property type="protein sequence ID" value="CAA9224736.1"/>
    <property type="molecule type" value="Genomic_DNA"/>
</dbReference>
<evidence type="ECO:0000313" key="1">
    <source>
        <dbReference type="EMBL" id="CAA9224736.1"/>
    </source>
</evidence>
<proteinExistence type="predicted"/>
<protein>
    <submittedName>
        <fullName evidence="1">Uncharacterized protein</fullName>
    </submittedName>
</protein>